<comment type="similarity">
    <text evidence="4">Belongs to the peptidase S8 family.</text>
</comment>
<dbReference type="InterPro" id="IPR036852">
    <property type="entry name" value="Peptidase_S8/S53_dom_sf"/>
</dbReference>
<dbReference type="InterPro" id="IPR023830">
    <property type="entry name" value="Peptidase_S8A_PatG"/>
</dbReference>
<evidence type="ECO:0000259" key="6">
    <source>
        <dbReference type="Pfam" id="PF00881"/>
    </source>
</evidence>
<feature type="domain" description="Nitroreductase" evidence="6">
    <location>
        <begin position="277"/>
        <end position="468"/>
    </location>
</feature>
<accession>A0A9P1KG27</accession>
<dbReference type="EC" id="3.4.-.-" evidence="10"/>
<dbReference type="Proteomes" id="UP000032946">
    <property type="component" value="Chromosome"/>
</dbReference>
<proteinExistence type="inferred from homology"/>
<feature type="domain" description="Cyanobactin oxidase ThcOx second" evidence="9">
    <location>
        <begin position="127"/>
        <end position="228"/>
    </location>
</feature>
<dbReference type="GO" id="GO:0006508">
    <property type="term" value="P:proteolysis"/>
    <property type="evidence" value="ECO:0007669"/>
    <property type="project" value="UniProtKB-KW"/>
</dbReference>
<dbReference type="CDD" id="cd07476">
    <property type="entry name" value="Peptidases_S8_thiazoline_oxidase_subtilisin-like_protease"/>
    <property type="match status" value="1"/>
</dbReference>
<dbReference type="NCBIfam" id="TIGR03605">
    <property type="entry name" value="antibiot_sagB"/>
    <property type="match status" value="1"/>
</dbReference>
<dbReference type="PROSITE" id="PS00138">
    <property type="entry name" value="SUBTILASE_SER"/>
    <property type="match status" value="1"/>
</dbReference>
<reference evidence="10 11" key="1">
    <citation type="submission" date="2014-02" db="EMBL/GenBank/DDBJ databases">
        <authorList>
            <person name="Genoscope - CEA"/>
        </authorList>
    </citation>
    <scope>NUCLEOTIDE SEQUENCE [LARGE SCALE GENOMIC DNA]</scope>
    <source>
        <strain evidence="10 11">PCC 8005</strain>
    </source>
</reference>
<sequence length="1292" mass="140479">MRTYPFAVSLNSTIQVSTTTEGYALSPANTDPSQSIAPSMVTLPAITGMGDALAHLQEGTATLQQLTQTLSEREGMEAGEQLAATLQQMGDRGWLQYAVLPLAIAVPMVESAELNLDSPHWTRASVSLSRFAYQRSHEGGMVLESPLSKFRVKLLDWRASAILAQLAQPQSLRRVTPPPQIGAETAYQFLNLLWATGFLSIEAEAPELKLWEFHNLLFHSRCRQGRHDYPTGDIAASLEVWDEFPVVKPPMSGQIVALPQMSIDAIRQRDKTLTTAIEQRASIREYDENHPITIEQLGELLYRTARIKEIYTHDAEQTELLKAQFGEDFDWGEISRRPYPCGGAMYELEIYLAVRRCEGVKPGLYHYDPLNHQLAQIDAAEADIQALLKDAHQSSGEQGMPQVLLIITARFGRLFRKYRSLAYALVLKHVGVLYQNLYLVATNMGLAPCSLGAGDSDRFARATGLNYVVESSVGEFMLGSLPNGNIQASGVDDSVADNIQASEELAVEAIAIEAESASVEPSELETPATLHPSELDSQIEATEAESASVEPSAVETQATLHLSELDSDIEAIEAESASAEPSELETMNPSELEDSVGLSAVETQGTTAQHPHDLDDRIPGLAELRNQTLGDPRITIVILDGNPDHTLSCFEGAEISKVFPYWHEPAEPVPTEAYLLFQAIGKDDTLDKDQKAEAQKAAFPEPILKRIHGDNHACHITSTIVGQENTPSPGLAPRCRVINVPLNTSGTDEEFISPINLARAFELGLELGANIIHCAACRPTQTGEGEEILLQALKKCQDNNILIVAPAGNNKGECWCMPASLPGVLSVGALKPDGTPYKFSNWGGNNALEGIMAPGGEILGAQPANEEPVRLLGTSMAAPVMTGLCGLLMSLQLQQGKPVDAEAVRAALLNTAIPCTPEDTDEPERCLRGKVNLPGAMGLLFGSGVTISFAGDQVNRTEHSALGVNAIGSAVGIEPSAVKVSNVVTQTTTPVSLTASASLTPADVQPSKAGSGHVFALGTIGYDFGDEARRDTFKQTMAPVNLHGVMVPPDPYDARQMVEHLDNHPDAAYSLIWTLNLDQNTIYALDPKGPFADDIYEMFLLMLNGQLEPETSAEFMERVSIPGRQTERMVELFSGEVVPVLNVRNPRGMYGWNINLLVDAALGTLNNLEEGSEGLLREGLTAFLNRVYYELHNVGKTSRDRALNFAVTNTFQAAATFAEAIAADRRLDTIEVEKSPYCRLNSDCWDVLLTFFDPEDGKRSRQVFRFTIDVADSMPVTVGSIKRWAIPGKKRT</sequence>
<dbReference type="SUPFAM" id="SSF52743">
    <property type="entry name" value="Subtilisin-like"/>
    <property type="match status" value="1"/>
</dbReference>
<dbReference type="GO" id="GO:0004252">
    <property type="term" value="F:serine-type endopeptidase activity"/>
    <property type="evidence" value="ECO:0007669"/>
    <property type="project" value="UniProtKB-UniRule"/>
</dbReference>
<dbReference type="InterPro" id="IPR020051">
    <property type="entry name" value="SagB-type_dehydrogenase"/>
</dbReference>
<feature type="active site" description="Charge relay system" evidence="4">
    <location>
        <position position="640"/>
    </location>
</feature>
<gene>
    <name evidence="10" type="ORF">ARTHRO_40599</name>
</gene>
<keyword evidence="11" id="KW-1185">Reference proteome</keyword>
<evidence type="ECO:0000313" key="11">
    <source>
        <dbReference type="Proteomes" id="UP000032946"/>
    </source>
</evidence>
<feature type="active site" description="Charge relay system" evidence="4">
    <location>
        <position position="875"/>
    </location>
</feature>
<dbReference type="PANTHER" id="PTHR43745:SF2">
    <property type="entry name" value="NITROREDUCTASE MJ1384-RELATED"/>
    <property type="match status" value="1"/>
</dbReference>
<dbReference type="InterPro" id="IPR000415">
    <property type="entry name" value="Nitroreductase-like"/>
</dbReference>
<dbReference type="Gene3D" id="3.40.50.200">
    <property type="entry name" value="Peptidase S8/S53 domain"/>
    <property type="match status" value="1"/>
</dbReference>
<dbReference type="Pfam" id="PF18065">
    <property type="entry name" value="PatG_C"/>
    <property type="match status" value="1"/>
</dbReference>
<dbReference type="InterPro" id="IPR029479">
    <property type="entry name" value="Nitroreductase"/>
</dbReference>
<evidence type="ECO:0000259" key="9">
    <source>
        <dbReference type="Pfam" id="PF22767"/>
    </source>
</evidence>
<evidence type="ECO:0000313" key="10">
    <source>
        <dbReference type="EMBL" id="CDM96193.1"/>
    </source>
</evidence>
<evidence type="ECO:0000256" key="1">
    <source>
        <dbReference type="ARBA" id="ARBA00022670"/>
    </source>
</evidence>
<dbReference type="EMBL" id="FO818640">
    <property type="protein sequence ID" value="CDM96193.1"/>
    <property type="molecule type" value="Genomic_DNA"/>
</dbReference>
<keyword evidence="1 4" id="KW-0645">Protease</keyword>
<dbReference type="InterPro" id="IPR000209">
    <property type="entry name" value="Peptidase_S8/S53_dom"/>
</dbReference>
<name>A0A9P1KG27_9CYAN</name>
<dbReference type="InterPro" id="IPR023828">
    <property type="entry name" value="Peptidase_S8_Ser-AS"/>
</dbReference>
<dbReference type="GO" id="GO:0016491">
    <property type="term" value="F:oxidoreductase activity"/>
    <property type="evidence" value="ECO:0007669"/>
    <property type="project" value="InterPro"/>
</dbReference>
<feature type="domain" description="PatG C-terminal" evidence="8">
    <location>
        <begin position="1175"/>
        <end position="1284"/>
    </location>
</feature>
<dbReference type="InterPro" id="IPR040483">
    <property type="entry name" value="PatG_dom"/>
</dbReference>
<dbReference type="Pfam" id="PF00881">
    <property type="entry name" value="Nitroreductase"/>
    <property type="match status" value="1"/>
</dbReference>
<evidence type="ECO:0000259" key="5">
    <source>
        <dbReference type="Pfam" id="PF00082"/>
    </source>
</evidence>
<dbReference type="InterPro" id="IPR054488">
    <property type="entry name" value="ThcOx_dom2"/>
</dbReference>
<keyword evidence="3 4" id="KW-0720">Serine protease</keyword>
<evidence type="ECO:0000256" key="3">
    <source>
        <dbReference type="ARBA" id="ARBA00022825"/>
    </source>
</evidence>
<keyword evidence="2 4" id="KW-0378">Hydrolase</keyword>
<dbReference type="Pfam" id="PF00082">
    <property type="entry name" value="Peptidase_S8"/>
    <property type="match status" value="1"/>
</dbReference>
<dbReference type="CDD" id="cd02142">
    <property type="entry name" value="McbC_SagB-like_oxidoreductase"/>
    <property type="match status" value="1"/>
</dbReference>
<dbReference type="InterPro" id="IPR034056">
    <property type="entry name" value="Pep_S8_PatG/PatA-like"/>
</dbReference>
<protein>
    <submittedName>
        <fullName evidence="10">Thiazoline oxidase/Subtilisin-like protease, PatG-like</fullName>
        <ecNumber evidence="10">3.4.-.-</ecNumber>
    </submittedName>
</protein>
<dbReference type="InterPro" id="IPR052544">
    <property type="entry name" value="Bacteriocin_Proc_Enz"/>
</dbReference>
<dbReference type="PROSITE" id="PS51892">
    <property type="entry name" value="SUBTILASE"/>
    <property type="match status" value="1"/>
</dbReference>
<dbReference type="SUPFAM" id="SSF55469">
    <property type="entry name" value="FMN-dependent nitroreductase-like"/>
    <property type="match status" value="1"/>
</dbReference>
<evidence type="ECO:0000256" key="2">
    <source>
        <dbReference type="ARBA" id="ARBA00022801"/>
    </source>
</evidence>
<feature type="domain" description="PatG" evidence="7">
    <location>
        <begin position="1014"/>
        <end position="1124"/>
    </location>
</feature>
<evidence type="ECO:0000259" key="7">
    <source>
        <dbReference type="Pfam" id="PF18047"/>
    </source>
</evidence>
<dbReference type="RefSeq" id="WP_008049979.1">
    <property type="nucleotide sequence ID" value="NZ_FO818640.1"/>
</dbReference>
<dbReference type="NCBIfam" id="TIGR03895">
    <property type="entry name" value="protease_PatA"/>
    <property type="match status" value="1"/>
</dbReference>
<evidence type="ECO:0000259" key="8">
    <source>
        <dbReference type="Pfam" id="PF18065"/>
    </source>
</evidence>
<organism evidence="10 11">
    <name type="scientific">Limnospira indica PCC 8005</name>
    <dbReference type="NCBI Taxonomy" id="376219"/>
    <lineage>
        <taxon>Bacteria</taxon>
        <taxon>Bacillati</taxon>
        <taxon>Cyanobacteriota</taxon>
        <taxon>Cyanophyceae</taxon>
        <taxon>Oscillatoriophycideae</taxon>
        <taxon>Oscillatoriales</taxon>
        <taxon>Sirenicapillariaceae</taxon>
        <taxon>Limnospira</taxon>
    </lineage>
</organism>
<dbReference type="Gene3D" id="3.40.109.10">
    <property type="entry name" value="NADH Oxidase"/>
    <property type="match status" value="1"/>
</dbReference>
<dbReference type="InterPro" id="IPR040636">
    <property type="entry name" value="PatG_C"/>
</dbReference>
<dbReference type="PANTHER" id="PTHR43745">
    <property type="entry name" value="NITROREDUCTASE MJ1384-RELATED"/>
    <property type="match status" value="1"/>
</dbReference>
<evidence type="ECO:0000256" key="4">
    <source>
        <dbReference type="PROSITE-ProRule" id="PRU01240"/>
    </source>
</evidence>
<feature type="active site" description="Charge relay system" evidence="4">
    <location>
        <position position="712"/>
    </location>
</feature>
<dbReference type="Pfam" id="PF18047">
    <property type="entry name" value="PatG_D"/>
    <property type="match status" value="1"/>
</dbReference>
<dbReference type="Pfam" id="PF22767">
    <property type="entry name" value="ThcOx"/>
    <property type="match status" value="1"/>
</dbReference>
<feature type="domain" description="Peptidase S8/S53" evidence="5">
    <location>
        <begin position="706"/>
        <end position="918"/>
    </location>
</feature>